<gene>
    <name evidence="1" type="ORF">HPB50_005954</name>
</gene>
<evidence type="ECO:0000313" key="2">
    <source>
        <dbReference type="Proteomes" id="UP000821845"/>
    </source>
</evidence>
<comment type="caution">
    <text evidence="1">The sequence shown here is derived from an EMBL/GenBank/DDBJ whole genome shotgun (WGS) entry which is preliminary data.</text>
</comment>
<organism evidence="1 2">
    <name type="scientific">Hyalomma asiaticum</name>
    <name type="common">Tick</name>
    <dbReference type="NCBI Taxonomy" id="266040"/>
    <lineage>
        <taxon>Eukaryota</taxon>
        <taxon>Metazoa</taxon>
        <taxon>Ecdysozoa</taxon>
        <taxon>Arthropoda</taxon>
        <taxon>Chelicerata</taxon>
        <taxon>Arachnida</taxon>
        <taxon>Acari</taxon>
        <taxon>Parasitiformes</taxon>
        <taxon>Ixodida</taxon>
        <taxon>Ixodoidea</taxon>
        <taxon>Ixodidae</taxon>
        <taxon>Hyalomminae</taxon>
        <taxon>Hyalomma</taxon>
    </lineage>
</organism>
<protein>
    <submittedName>
        <fullName evidence="1">Uncharacterized protein</fullName>
    </submittedName>
</protein>
<dbReference type="Proteomes" id="UP000821845">
    <property type="component" value="Chromosome 8"/>
</dbReference>
<accession>A0ACB7RMX9</accession>
<sequence length="214" mass="23786">MTEKDLDTLCAHIAQLPMEELTALESSGLLPPLQPANPGNHQETVAEIRRTLECIPSKEARIHLIASIYCWLITHNRLSSWFLYRLDDTTVDITGCNLLKRVGALITPRCSDTNLVCIGNASGCVGTVMAIDPASRRDDQHTVLGMYVWNYIPYMAVCISCLLSVEGYGDLFTLVFDRGHSDCLVGYYPDFDGAFAAACRHLLRAHDPDRLLDK</sequence>
<keyword evidence="2" id="KW-1185">Reference proteome</keyword>
<reference evidence="1" key="1">
    <citation type="submission" date="2020-05" db="EMBL/GenBank/DDBJ databases">
        <title>Large-scale comparative analyses of tick genomes elucidate their genetic diversity and vector capacities.</title>
        <authorList>
            <person name="Jia N."/>
            <person name="Wang J."/>
            <person name="Shi W."/>
            <person name="Du L."/>
            <person name="Sun Y."/>
            <person name="Zhan W."/>
            <person name="Jiang J."/>
            <person name="Wang Q."/>
            <person name="Zhang B."/>
            <person name="Ji P."/>
            <person name="Sakyi L.B."/>
            <person name="Cui X."/>
            <person name="Yuan T."/>
            <person name="Jiang B."/>
            <person name="Yang W."/>
            <person name="Lam T.T.-Y."/>
            <person name="Chang Q."/>
            <person name="Ding S."/>
            <person name="Wang X."/>
            <person name="Zhu J."/>
            <person name="Ruan X."/>
            <person name="Zhao L."/>
            <person name="Wei J."/>
            <person name="Que T."/>
            <person name="Du C."/>
            <person name="Cheng J."/>
            <person name="Dai P."/>
            <person name="Han X."/>
            <person name="Huang E."/>
            <person name="Gao Y."/>
            <person name="Liu J."/>
            <person name="Shao H."/>
            <person name="Ye R."/>
            <person name="Li L."/>
            <person name="Wei W."/>
            <person name="Wang X."/>
            <person name="Wang C."/>
            <person name="Yang T."/>
            <person name="Huo Q."/>
            <person name="Li W."/>
            <person name="Guo W."/>
            <person name="Chen H."/>
            <person name="Zhou L."/>
            <person name="Ni X."/>
            <person name="Tian J."/>
            <person name="Zhou Y."/>
            <person name="Sheng Y."/>
            <person name="Liu T."/>
            <person name="Pan Y."/>
            <person name="Xia L."/>
            <person name="Li J."/>
            <person name="Zhao F."/>
            <person name="Cao W."/>
        </authorList>
    </citation>
    <scope>NUCLEOTIDE SEQUENCE</scope>
    <source>
        <strain evidence="1">Hyas-2018</strain>
    </source>
</reference>
<dbReference type="EMBL" id="CM023488">
    <property type="protein sequence ID" value="KAH6923760.1"/>
    <property type="molecule type" value="Genomic_DNA"/>
</dbReference>
<evidence type="ECO:0000313" key="1">
    <source>
        <dbReference type="EMBL" id="KAH6923760.1"/>
    </source>
</evidence>
<proteinExistence type="predicted"/>
<name>A0ACB7RMX9_HYAAI</name>